<keyword evidence="3" id="KW-1185">Reference proteome</keyword>
<dbReference type="OrthoDB" id="6782469at2759"/>
<feature type="region of interest" description="Disordered" evidence="1">
    <location>
        <begin position="1"/>
        <end position="34"/>
    </location>
</feature>
<proteinExistence type="predicted"/>
<protein>
    <submittedName>
        <fullName evidence="2">Uncharacterized protein</fullName>
    </submittedName>
</protein>
<accession>A0A812XUZ6</accession>
<feature type="compositionally biased region" description="Polar residues" evidence="1">
    <location>
        <begin position="21"/>
        <end position="34"/>
    </location>
</feature>
<gene>
    <name evidence="2" type="ORF">SPIL2461_LOCUS21917</name>
</gene>
<dbReference type="EMBL" id="CAJNIZ010046709">
    <property type="protein sequence ID" value="CAE7754887.1"/>
    <property type="molecule type" value="Genomic_DNA"/>
</dbReference>
<evidence type="ECO:0000313" key="3">
    <source>
        <dbReference type="Proteomes" id="UP000649617"/>
    </source>
</evidence>
<name>A0A812XUZ6_SYMPI</name>
<comment type="caution">
    <text evidence="2">The sequence shown here is derived from an EMBL/GenBank/DDBJ whole genome shotgun (WGS) entry which is preliminary data.</text>
</comment>
<evidence type="ECO:0000256" key="1">
    <source>
        <dbReference type="SAM" id="MobiDB-lite"/>
    </source>
</evidence>
<evidence type="ECO:0000313" key="2">
    <source>
        <dbReference type="EMBL" id="CAE7754887.1"/>
    </source>
</evidence>
<feature type="non-terminal residue" evidence="2">
    <location>
        <position position="119"/>
    </location>
</feature>
<dbReference type="Proteomes" id="UP000649617">
    <property type="component" value="Unassembled WGS sequence"/>
</dbReference>
<reference evidence="2" key="1">
    <citation type="submission" date="2021-02" db="EMBL/GenBank/DDBJ databases">
        <authorList>
            <person name="Dougan E. K."/>
            <person name="Rhodes N."/>
            <person name="Thang M."/>
            <person name="Chan C."/>
        </authorList>
    </citation>
    <scope>NUCLEOTIDE SEQUENCE</scope>
</reference>
<dbReference type="AlphaFoldDB" id="A0A812XUZ6"/>
<organism evidence="2 3">
    <name type="scientific">Symbiodinium pilosum</name>
    <name type="common">Dinoflagellate</name>
    <dbReference type="NCBI Taxonomy" id="2952"/>
    <lineage>
        <taxon>Eukaryota</taxon>
        <taxon>Sar</taxon>
        <taxon>Alveolata</taxon>
        <taxon>Dinophyceae</taxon>
        <taxon>Suessiales</taxon>
        <taxon>Symbiodiniaceae</taxon>
        <taxon>Symbiodinium</taxon>
    </lineage>
</organism>
<sequence>MPPPQKQAPSKVQAARVGASAANNQRSNEMNPNNRLYHRARGLAERPADWMKIVEDKRDRGQRQHILNLASRETTSERAAQGRNMVKVEAAVKAVHAQARVELGGSRLKKTNLAGADQD</sequence>